<protein>
    <submittedName>
        <fullName evidence="3">SH3 domain-binding protein 4-like</fullName>
    </submittedName>
</protein>
<feature type="region of interest" description="Disordered" evidence="1">
    <location>
        <begin position="170"/>
        <end position="189"/>
    </location>
</feature>
<feature type="region of interest" description="Disordered" evidence="1">
    <location>
        <begin position="257"/>
        <end position="296"/>
    </location>
</feature>
<feature type="compositionally biased region" description="Low complexity" evidence="1">
    <location>
        <begin position="263"/>
        <end position="275"/>
    </location>
</feature>
<reference evidence="3" key="1">
    <citation type="submission" date="2020-04" db="EMBL/GenBank/DDBJ databases">
        <authorList>
            <person name="Neveu A P."/>
        </authorList>
    </citation>
    <scope>NUCLEOTIDE SEQUENCE</scope>
    <source>
        <tissue evidence="3">Whole embryo</tissue>
    </source>
</reference>
<feature type="domain" description="Death" evidence="2">
    <location>
        <begin position="982"/>
        <end position="1044"/>
    </location>
</feature>
<evidence type="ECO:0000259" key="2">
    <source>
        <dbReference type="PROSITE" id="PS50017"/>
    </source>
</evidence>
<evidence type="ECO:0000313" key="3">
    <source>
        <dbReference type="EMBL" id="CAB3266042.1"/>
    </source>
</evidence>
<feature type="compositionally biased region" description="Polar residues" evidence="1">
    <location>
        <begin position="210"/>
        <end position="233"/>
    </location>
</feature>
<dbReference type="EMBL" id="LR790180">
    <property type="protein sequence ID" value="CAB3266042.1"/>
    <property type="molecule type" value="mRNA"/>
</dbReference>
<feature type="region of interest" description="Disordered" evidence="1">
    <location>
        <begin position="384"/>
        <end position="417"/>
    </location>
</feature>
<evidence type="ECO:0000256" key="1">
    <source>
        <dbReference type="SAM" id="MobiDB-lite"/>
    </source>
</evidence>
<feature type="compositionally biased region" description="Polar residues" evidence="1">
    <location>
        <begin position="170"/>
        <end position="186"/>
    </location>
</feature>
<feature type="region of interest" description="Disordered" evidence="1">
    <location>
        <begin position="72"/>
        <end position="110"/>
    </location>
</feature>
<feature type="compositionally biased region" description="Polar residues" evidence="1">
    <location>
        <begin position="282"/>
        <end position="291"/>
    </location>
</feature>
<feature type="region of interest" description="Disordered" evidence="1">
    <location>
        <begin position="197"/>
        <end position="243"/>
    </location>
</feature>
<organism evidence="3">
    <name type="scientific">Phallusia mammillata</name>
    <dbReference type="NCBI Taxonomy" id="59560"/>
    <lineage>
        <taxon>Eukaryota</taxon>
        <taxon>Metazoa</taxon>
        <taxon>Chordata</taxon>
        <taxon>Tunicata</taxon>
        <taxon>Ascidiacea</taxon>
        <taxon>Phlebobranchia</taxon>
        <taxon>Ascidiidae</taxon>
        <taxon>Phallusia</taxon>
    </lineage>
</organism>
<dbReference type="PROSITE" id="PS50017">
    <property type="entry name" value="DEATH_DOMAIN"/>
    <property type="match status" value="1"/>
</dbReference>
<feature type="compositionally biased region" description="Polar residues" evidence="1">
    <location>
        <begin position="77"/>
        <end position="90"/>
    </location>
</feature>
<feature type="region of interest" description="Disordered" evidence="1">
    <location>
        <begin position="31"/>
        <end position="57"/>
    </location>
</feature>
<name>A0A6F9DRH1_9ASCI</name>
<dbReference type="PANTHER" id="PTHR15603">
    <property type="entry name" value="SH3 DOMAIN-CONTAINING PROTEIN"/>
    <property type="match status" value="1"/>
</dbReference>
<gene>
    <name evidence="3" type="primary">Sh3bp4</name>
</gene>
<feature type="compositionally biased region" description="Basic and acidic residues" evidence="1">
    <location>
        <begin position="91"/>
        <end position="101"/>
    </location>
</feature>
<dbReference type="InterPro" id="IPR000488">
    <property type="entry name" value="Death_dom"/>
</dbReference>
<dbReference type="AlphaFoldDB" id="A0A6F9DRH1"/>
<sequence length="1074" mass="119767">MKFQEGKHGTPVQLQCGSSLFSIPEFESTTWNENNTRRRRGDSSHQNARESSAIRRQQRCVIRPTAQMPCSADVRQSYGSAETLRISSHTQSDRTRGDIVETPKSSLKPVRPTSINIISSKQLHGVHARNDEDHVIDKTTLDYAMSTKQHNNVGGDLGHVDALSNGKKNVNSAQEENQQHVSQSDSLVMKERSYKHGGSLKTVDEEEDPSQTSTRSKPMTRSFSSFDIPNAESNRMKRRGRGSLQMAFSQTVKLFKTVRHGSKSSPSTPIRSSPSLTKWDDTTSWAGSSTSDKNDAHKESFYKSYEDLAIAQSPLSPRDSPDGITTLNNSTSYGGDVWRDVSSSGGVVRISGTDVSLHINACEKCVECSCNGLQSNSKLRERAGSLSGARLENKRNSSNKKRNASSSSYTGSTFSSSVRDFTCPGPDDFDGRIVLGLEDPPDTKTLAGADFKDGCKVEPQQIAHAGPAVRMDFVDSKMCQHEATLQLSTNLKISPGFIDEFQTNGDKSMQAFVMTCLQSNSLDGPFCEVKACFQFGDTLQATLDLGNEQQNTNDSFTLYVVPVMKVCFHYALSDLIGLKTLGVGVYGPKHIYFESICCVSISPTGFVPPFLTVTHGTKKLNLLRWNSFKMPMQLVQGFGIEVQTPQLSSLSVDTSGWNCTISTEDINTAVRINHNFVIRITDNDPTPVSPKSKFGLTLMLTGNEDRRERKVKLDPPALRDNNLSPYKAITRFNKAGLSVKHAHLAHCDFVRQWHLLQLVDKSMLKGRSVPGSARRLCPLRLAITQRRSDKWRQGIPSPHMLSYDQADYLVVISDKTLVINDREKSFECLLAYAKHKSGLVQTNHVRHIDFDEFYDWNKARPSVKSVVEAVTEPLQHFNFSFPRIQKKLLERDIAWQPVMESIQYGRSFVLKAVSAETASSTKINMLAHFFSKYKEYCSSGPRLKSPCQEIIKALLYAEEYELVNELVIDGCLFSVALAIANRWSALAQKLGYGNNKVGDTTKQSIADKLDPWKGAWRFLTTWKNNHPDNYLALIRLYSALDEMNDFPKKVVSCVTASIILVSSVDVLRCYDTRL</sequence>
<dbReference type="GO" id="GO:0005737">
    <property type="term" value="C:cytoplasm"/>
    <property type="evidence" value="ECO:0007669"/>
    <property type="project" value="TreeGrafter"/>
</dbReference>
<dbReference type="GO" id="GO:0007165">
    <property type="term" value="P:signal transduction"/>
    <property type="evidence" value="ECO:0007669"/>
    <property type="project" value="InterPro"/>
</dbReference>
<dbReference type="PANTHER" id="PTHR15603:SF4">
    <property type="entry name" value="SH3 DOMAIN-BINDING PROTEIN 4-LIKE"/>
    <property type="match status" value="1"/>
</dbReference>
<feature type="compositionally biased region" description="Low complexity" evidence="1">
    <location>
        <begin position="404"/>
        <end position="417"/>
    </location>
</feature>
<proteinExistence type="evidence at transcript level"/>
<dbReference type="Pfam" id="PF23637">
    <property type="entry name" value="SH3BP4_C"/>
    <property type="match status" value="1"/>
</dbReference>
<dbReference type="InterPro" id="IPR056181">
    <property type="entry name" value="SH3BP4_C"/>
</dbReference>
<accession>A0A6F9DRH1</accession>